<dbReference type="PROSITE" id="PS51318">
    <property type="entry name" value="TAT"/>
    <property type="match status" value="1"/>
</dbReference>
<evidence type="ECO:0000259" key="3">
    <source>
        <dbReference type="Pfam" id="PF13360"/>
    </source>
</evidence>
<evidence type="ECO:0000313" key="5">
    <source>
        <dbReference type="Proteomes" id="UP001595699"/>
    </source>
</evidence>
<feature type="domain" description="Calcineurin-like phosphoesterase" evidence="2">
    <location>
        <begin position="36"/>
        <end position="213"/>
    </location>
</feature>
<comment type="caution">
    <text evidence="4">The sequence shown here is derived from an EMBL/GenBank/DDBJ whole genome shotgun (WGS) entry which is preliminary data.</text>
</comment>
<dbReference type="EMBL" id="JBHRZH010000020">
    <property type="protein sequence ID" value="MFC3763748.1"/>
    <property type="molecule type" value="Genomic_DNA"/>
</dbReference>
<reference evidence="5" key="1">
    <citation type="journal article" date="2019" name="Int. J. Syst. Evol. Microbiol.">
        <title>The Global Catalogue of Microorganisms (GCM) 10K type strain sequencing project: providing services to taxonomists for standard genome sequencing and annotation.</title>
        <authorList>
            <consortium name="The Broad Institute Genomics Platform"/>
            <consortium name="The Broad Institute Genome Sequencing Center for Infectious Disease"/>
            <person name="Wu L."/>
            <person name="Ma J."/>
        </authorList>
    </citation>
    <scope>NUCLEOTIDE SEQUENCE [LARGE SCALE GENOMIC DNA]</scope>
    <source>
        <strain evidence="5">CGMCC 4.7241</strain>
    </source>
</reference>
<dbReference type="InterPro" id="IPR006311">
    <property type="entry name" value="TAT_signal"/>
</dbReference>
<keyword evidence="1" id="KW-0732">Signal</keyword>
<dbReference type="Pfam" id="PF00149">
    <property type="entry name" value="Metallophos"/>
    <property type="match status" value="1"/>
</dbReference>
<feature type="signal peptide" evidence="1">
    <location>
        <begin position="1"/>
        <end position="29"/>
    </location>
</feature>
<dbReference type="Proteomes" id="UP001595699">
    <property type="component" value="Unassembled WGS sequence"/>
</dbReference>
<evidence type="ECO:0000256" key="1">
    <source>
        <dbReference type="SAM" id="SignalP"/>
    </source>
</evidence>
<dbReference type="InterPro" id="IPR015943">
    <property type="entry name" value="WD40/YVTN_repeat-like_dom_sf"/>
</dbReference>
<feature type="chain" id="PRO_5046752258" evidence="1">
    <location>
        <begin position="30"/>
        <end position="714"/>
    </location>
</feature>
<dbReference type="PANTHER" id="PTHR34512:SF30">
    <property type="entry name" value="OUTER MEMBRANE PROTEIN ASSEMBLY FACTOR BAMB"/>
    <property type="match status" value="1"/>
</dbReference>
<dbReference type="InterPro" id="IPR004843">
    <property type="entry name" value="Calcineurin-like_PHP"/>
</dbReference>
<dbReference type="InterPro" id="IPR002372">
    <property type="entry name" value="PQQ_rpt_dom"/>
</dbReference>
<evidence type="ECO:0000259" key="2">
    <source>
        <dbReference type="Pfam" id="PF00149"/>
    </source>
</evidence>
<dbReference type="RefSeq" id="WP_205118618.1">
    <property type="nucleotide sequence ID" value="NZ_JAFBCM010000001.1"/>
</dbReference>
<dbReference type="Gene3D" id="2.130.10.10">
    <property type="entry name" value="YVTN repeat-like/Quinoprotein amine dehydrogenase"/>
    <property type="match status" value="1"/>
</dbReference>
<feature type="domain" description="Pyrrolo-quinoline quinone repeat" evidence="3">
    <location>
        <begin position="448"/>
        <end position="600"/>
    </location>
</feature>
<dbReference type="InterPro" id="IPR029052">
    <property type="entry name" value="Metallo-depent_PP-like"/>
</dbReference>
<evidence type="ECO:0000313" key="4">
    <source>
        <dbReference type="EMBL" id="MFC3763748.1"/>
    </source>
</evidence>
<accession>A0ABV7YI43</accession>
<gene>
    <name evidence="4" type="ORF">ACFOUW_23115</name>
</gene>
<name>A0ABV7YI43_9ACTN</name>
<dbReference type="SUPFAM" id="SSF50998">
    <property type="entry name" value="Quinoprotein alcohol dehydrogenase-like"/>
    <property type="match status" value="1"/>
</dbReference>
<proteinExistence type="predicted"/>
<dbReference type="SUPFAM" id="SSF56300">
    <property type="entry name" value="Metallo-dependent phosphatases"/>
    <property type="match status" value="1"/>
</dbReference>
<sequence>MTGQVWGRRGFLALGAAGAIAATSQPANADTGSGVRFAVVTDTHSNVDDPTRHALLTRIFAAIDAADPDFVLNCGDITEYGSRGEIDAYLSTIPESLRPRVRHVPGNHEVRWDVNGAELYREKFGPAPFSFDLGGLHVVGLDPTTLLQEPGLFGPEDLAWLDRDLRRAGQRPSVLFLHYPLSAHYYYVNDQDAFLETIAPYPVRAIFAGHIHTEQVQRFNGLTQVAADATKDGPWYYAVERLATALKVELVTINADGTTTRRDVATIPLGRDDTDLKPVDIDLDQAAGSLAVSVRLARRAQAQTVQAQVYPQHVFGGSNNGTWVDLTASSSTWSGSVDVSALPPGAHRLQVRVADAAGTRYDRTEPFSLPRPTGGPSVRWTTRLAGKVQGALAAYGDLVVAASTAGTVKAFRPTESRARVEWDTKVGPVYRGAAFSADGRTVFVPSADHHLYALRARDGQRAWRFRTPDPVLSMPLATTVDGRELVIFTAGTTLYAVDARTGARAWSADLHGFFAGRVACDGERVYAGGGDGNAYAFDARTGAELWTASMTTRTTAYVRLIYGPWDDVLELLPNGTVLVSTVTSATALDRATGAVRWTVPSGALYPPSILLDDQRLLIVDEFSRFQLVSPTTGVATWRSEVGVRTLNAGPVIAGERAWIVATTGLLASLDLATGAVGHRLQLSPANTFSTPVVVDGLLVAADQAGVVRGIALPG</sequence>
<keyword evidence="5" id="KW-1185">Reference proteome</keyword>
<organism evidence="4 5">
    <name type="scientific">Tenggerimyces flavus</name>
    <dbReference type="NCBI Taxonomy" id="1708749"/>
    <lineage>
        <taxon>Bacteria</taxon>
        <taxon>Bacillati</taxon>
        <taxon>Actinomycetota</taxon>
        <taxon>Actinomycetes</taxon>
        <taxon>Propionibacteriales</taxon>
        <taxon>Nocardioidaceae</taxon>
        <taxon>Tenggerimyces</taxon>
    </lineage>
</organism>
<dbReference type="SMART" id="SM00564">
    <property type="entry name" value="PQQ"/>
    <property type="match status" value="4"/>
</dbReference>
<dbReference type="Pfam" id="PF13360">
    <property type="entry name" value="PQQ_2"/>
    <property type="match status" value="1"/>
</dbReference>
<dbReference type="PANTHER" id="PTHR34512">
    <property type="entry name" value="CELL SURFACE PROTEIN"/>
    <property type="match status" value="1"/>
</dbReference>
<protein>
    <submittedName>
        <fullName evidence="4">PQQ-binding-like beta-propeller repeat protein</fullName>
    </submittedName>
</protein>
<dbReference type="InterPro" id="IPR011047">
    <property type="entry name" value="Quinoprotein_ADH-like_sf"/>
</dbReference>
<dbReference type="Gene3D" id="3.60.21.10">
    <property type="match status" value="1"/>
</dbReference>
<dbReference type="InterPro" id="IPR018391">
    <property type="entry name" value="PQQ_b-propeller_rpt"/>
</dbReference>